<accession>A0A3S5B0N9</accession>
<organism evidence="1 2">
    <name type="scientific">Protopolystoma xenopodis</name>
    <dbReference type="NCBI Taxonomy" id="117903"/>
    <lineage>
        <taxon>Eukaryota</taxon>
        <taxon>Metazoa</taxon>
        <taxon>Spiralia</taxon>
        <taxon>Lophotrochozoa</taxon>
        <taxon>Platyhelminthes</taxon>
        <taxon>Monogenea</taxon>
        <taxon>Polyopisthocotylea</taxon>
        <taxon>Polystomatidea</taxon>
        <taxon>Polystomatidae</taxon>
        <taxon>Protopolystoma</taxon>
    </lineage>
</organism>
<name>A0A3S5B0N9_9PLAT</name>
<protein>
    <submittedName>
        <fullName evidence="1">Uncharacterized protein</fullName>
    </submittedName>
</protein>
<evidence type="ECO:0000313" key="1">
    <source>
        <dbReference type="EMBL" id="VEL42452.1"/>
    </source>
</evidence>
<dbReference type="AlphaFoldDB" id="A0A3S5B0N9"/>
<sequence length="106" mass="11760">MYNCYGTRSGASFYILIFHPCSSSSGLTKTMGVDTSLDLAFQSRSRVWPQVQVPCIPHFCRNPTATMARYIIDYITTYPCEFVLCTALGQATREAFPCPKLNASGD</sequence>
<evidence type="ECO:0000313" key="2">
    <source>
        <dbReference type="Proteomes" id="UP000784294"/>
    </source>
</evidence>
<keyword evidence="2" id="KW-1185">Reference proteome</keyword>
<comment type="caution">
    <text evidence="1">The sequence shown here is derived from an EMBL/GenBank/DDBJ whole genome shotgun (WGS) entry which is preliminary data.</text>
</comment>
<reference evidence="1" key="1">
    <citation type="submission" date="2018-11" db="EMBL/GenBank/DDBJ databases">
        <authorList>
            <consortium name="Pathogen Informatics"/>
        </authorList>
    </citation>
    <scope>NUCLEOTIDE SEQUENCE</scope>
</reference>
<proteinExistence type="predicted"/>
<dbReference type="Proteomes" id="UP000784294">
    <property type="component" value="Unassembled WGS sequence"/>
</dbReference>
<gene>
    <name evidence="1" type="ORF">PXEA_LOCUS35892</name>
</gene>
<dbReference type="EMBL" id="CAAALY010274475">
    <property type="protein sequence ID" value="VEL42452.1"/>
    <property type="molecule type" value="Genomic_DNA"/>
</dbReference>